<dbReference type="GO" id="GO:0005524">
    <property type="term" value="F:ATP binding"/>
    <property type="evidence" value="ECO:0007669"/>
    <property type="project" value="UniProtKB-KW"/>
</dbReference>
<dbReference type="SMART" id="SM00382">
    <property type="entry name" value="AAA"/>
    <property type="match status" value="1"/>
</dbReference>
<comment type="caution">
    <text evidence="13">The sequence shown here is derived from an EMBL/GenBank/DDBJ whole genome shotgun (WGS) entry which is preliminary data.</text>
</comment>
<name>A0A5R9IJJ7_9GAMM</name>
<dbReference type="InterPro" id="IPR058031">
    <property type="entry name" value="AAA_lid_NorR"/>
</dbReference>
<dbReference type="Gene3D" id="3.40.50.300">
    <property type="entry name" value="P-loop containing nucleotide triphosphate hydrolases"/>
    <property type="match status" value="1"/>
</dbReference>
<dbReference type="PROSITE" id="PS00676">
    <property type="entry name" value="SIGMA54_INTERACT_2"/>
    <property type="match status" value="1"/>
</dbReference>
<evidence type="ECO:0000256" key="8">
    <source>
        <dbReference type="ARBA" id="ARBA00023125"/>
    </source>
</evidence>
<feature type="domain" description="Sigma-54 factor interaction" evidence="11">
    <location>
        <begin position="197"/>
        <end position="427"/>
    </location>
</feature>
<dbReference type="InterPro" id="IPR025944">
    <property type="entry name" value="Sigma_54_int_dom_CS"/>
</dbReference>
<evidence type="ECO:0000259" key="11">
    <source>
        <dbReference type="PROSITE" id="PS50045"/>
    </source>
</evidence>
<dbReference type="OrthoDB" id="9804019at2"/>
<dbReference type="InterPro" id="IPR025943">
    <property type="entry name" value="Sigma_54_int_dom_ATP-bd_2"/>
</dbReference>
<proteinExistence type="predicted"/>
<dbReference type="PROSITE" id="PS00688">
    <property type="entry name" value="SIGMA54_INTERACT_3"/>
    <property type="match status" value="1"/>
</dbReference>
<reference evidence="13 14" key="1">
    <citation type="submission" date="2019-05" db="EMBL/GenBank/DDBJ databases">
        <title>Genome sequences of Thalassotalea litorea 1K03283.</title>
        <authorList>
            <person name="Zhang D."/>
        </authorList>
    </citation>
    <scope>NUCLEOTIDE SEQUENCE [LARGE SCALE GENOMIC DNA]</scope>
    <source>
        <strain evidence="13 14">MCCC 1K03283</strain>
    </source>
</reference>
<evidence type="ECO:0000256" key="7">
    <source>
        <dbReference type="ARBA" id="ARBA00023015"/>
    </source>
</evidence>
<dbReference type="AlphaFoldDB" id="A0A5R9IJJ7"/>
<dbReference type="InterPro" id="IPR030828">
    <property type="entry name" value="HTH_TyrR"/>
</dbReference>
<protein>
    <recommendedName>
        <fullName evidence="10">HTH-type transcriptional regulatory protein TyrR</fullName>
    </recommendedName>
</protein>
<dbReference type="FunFam" id="3.40.50.300:FF:000006">
    <property type="entry name" value="DNA-binding transcriptional regulator NtrC"/>
    <property type="match status" value="1"/>
</dbReference>
<dbReference type="RefSeq" id="WP_138319915.1">
    <property type="nucleotide sequence ID" value="NZ_VCBC01000009.1"/>
</dbReference>
<accession>A0A5R9IJJ7</accession>
<dbReference type="NCBIfam" id="TIGR04381">
    <property type="entry name" value="HTH_TypR"/>
    <property type="match status" value="1"/>
</dbReference>
<dbReference type="InterPro" id="IPR027417">
    <property type="entry name" value="P-loop_NTPase"/>
</dbReference>
<dbReference type="CDD" id="cd00009">
    <property type="entry name" value="AAA"/>
    <property type="match status" value="1"/>
</dbReference>
<organism evidence="13 14">
    <name type="scientific">Thalassotalea litorea</name>
    <dbReference type="NCBI Taxonomy" id="2020715"/>
    <lineage>
        <taxon>Bacteria</taxon>
        <taxon>Pseudomonadati</taxon>
        <taxon>Pseudomonadota</taxon>
        <taxon>Gammaproteobacteria</taxon>
        <taxon>Alteromonadales</taxon>
        <taxon>Colwelliaceae</taxon>
        <taxon>Thalassotalea</taxon>
    </lineage>
</organism>
<dbReference type="GO" id="GO:0003677">
    <property type="term" value="F:DNA binding"/>
    <property type="evidence" value="ECO:0007669"/>
    <property type="project" value="UniProtKB-KW"/>
</dbReference>
<dbReference type="InterPro" id="IPR002078">
    <property type="entry name" value="Sigma_54_int"/>
</dbReference>
<dbReference type="InterPro" id="IPR035965">
    <property type="entry name" value="PAS-like_dom_sf"/>
</dbReference>
<keyword evidence="4" id="KW-0547">Nucleotide-binding</keyword>
<evidence type="ECO:0000256" key="6">
    <source>
        <dbReference type="ARBA" id="ARBA00022840"/>
    </source>
</evidence>
<dbReference type="PANTHER" id="PTHR32071:SF3">
    <property type="entry name" value="HTH-TYPE TRANSCRIPTIONAL REGULATORY PROTEIN TYRR"/>
    <property type="match status" value="1"/>
</dbReference>
<dbReference type="Gene3D" id="3.30.450.20">
    <property type="entry name" value="PAS domain"/>
    <property type="match status" value="1"/>
</dbReference>
<dbReference type="InterPro" id="IPR009057">
    <property type="entry name" value="Homeodomain-like_sf"/>
</dbReference>
<keyword evidence="2" id="KW-0963">Cytoplasm</keyword>
<dbReference type="Gene3D" id="3.30.70.260">
    <property type="match status" value="1"/>
</dbReference>
<gene>
    <name evidence="13" type="ORF">FE810_09955</name>
</gene>
<evidence type="ECO:0000256" key="9">
    <source>
        <dbReference type="ARBA" id="ARBA00023163"/>
    </source>
</evidence>
<keyword evidence="7" id="KW-0805">Transcription regulation</keyword>
<evidence type="ECO:0000256" key="1">
    <source>
        <dbReference type="ARBA" id="ARBA00004496"/>
    </source>
</evidence>
<feature type="domain" description="ACT" evidence="12">
    <location>
        <begin position="2"/>
        <end position="70"/>
    </location>
</feature>
<dbReference type="Gene3D" id="1.10.8.60">
    <property type="match status" value="1"/>
</dbReference>
<keyword evidence="3" id="KW-0678">Repressor</keyword>
<dbReference type="Pfam" id="PF00158">
    <property type="entry name" value="Sigma54_activat"/>
    <property type="match status" value="1"/>
</dbReference>
<comment type="subcellular location">
    <subcellularLocation>
        <location evidence="1">Cytoplasm</location>
    </subcellularLocation>
</comment>
<sequence length="523" mass="58279">MRLAVESEDRVGITQEILSKVAEAGVNLTAMEVTQFYNYLHLETESQHLLAQLLSISGVKQVKSIELLPGERLAKQLQAMLAKIPEPILDIDRNGRILIANQSAEDAWLRYSANQDREPLIGLTLSKCIEQKLRVFLTDQSVTQEITFSGQQYFCDITPVKVEDKVQGAVLVLRALTDVGRHLAATQTSDRGGFDNIIGKSANLLQTLEQGRKFANLDLPVLIQGETGTGKELLARAIHDNSSRARKPFLAINCASLAEHLLESELFGYAAGAFTGARSGGKPGLFELADGGTIFLDEIAEMSIYLQAKLLRFLEDFRFRRVGGVKEKQVNVRIISATHETLLNMVGEKTFREDLFYRLNVLSLQLPALRERKDDIPLLMHHFVKNAATQFRQETPVIPAKIQRKIVNYAWPGNVRQLQNTLFRAVALAESGNLVSLELDQESAKVQACDDAGTEQSVIVEQFAQQSGDISHATLSEAHHDFEKEIFQRLLPLYPSTRKLAKRLGVSHNTVALKLRQYGLSAR</sequence>
<evidence type="ECO:0000313" key="14">
    <source>
        <dbReference type="Proteomes" id="UP000307790"/>
    </source>
</evidence>
<evidence type="ECO:0000256" key="5">
    <source>
        <dbReference type="ARBA" id="ARBA00022797"/>
    </source>
</evidence>
<evidence type="ECO:0000256" key="4">
    <source>
        <dbReference type="ARBA" id="ARBA00022741"/>
    </source>
</evidence>
<keyword evidence="9" id="KW-0804">Transcription</keyword>
<evidence type="ECO:0000259" key="12">
    <source>
        <dbReference type="PROSITE" id="PS51671"/>
    </source>
</evidence>
<dbReference type="GO" id="GO:0005737">
    <property type="term" value="C:cytoplasm"/>
    <property type="evidence" value="ECO:0007669"/>
    <property type="project" value="UniProtKB-SubCell"/>
</dbReference>
<dbReference type="PROSITE" id="PS50045">
    <property type="entry name" value="SIGMA54_INTERACT_4"/>
    <property type="match status" value="1"/>
</dbReference>
<dbReference type="Proteomes" id="UP000307790">
    <property type="component" value="Unassembled WGS sequence"/>
</dbReference>
<dbReference type="PROSITE" id="PS00675">
    <property type="entry name" value="SIGMA54_INTERACT_1"/>
    <property type="match status" value="1"/>
</dbReference>
<dbReference type="InterPro" id="IPR002912">
    <property type="entry name" value="ACT_dom"/>
</dbReference>
<dbReference type="Pfam" id="PF18024">
    <property type="entry name" value="HTH_50"/>
    <property type="match status" value="1"/>
</dbReference>
<dbReference type="EMBL" id="VCBC01000009">
    <property type="protein sequence ID" value="TLU64779.1"/>
    <property type="molecule type" value="Genomic_DNA"/>
</dbReference>
<evidence type="ECO:0000256" key="2">
    <source>
        <dbReference type="ARBA" id="ARBA00022490"/>
    </source>
</evidence>
<keyword evidence="14" id="KW-1185">Reference proteome</keyword>
<dbReference type="SUPFAM" id="SSF52540">
    <property type="entry name" value="P-loop containing nucleoside triphosphate hydrolases"/>
    <property type="match status" value="1"/>
</dbReference>
<dbReference type="SUPFAM" id="SSF55785">
    <property type="entry name" value="PYP-like sensor domain (PAS domain)"/>
    <property type="match status" value="1"/>
</dbReference>
<dbReference type="Gene3D" id="1.10.10.60">
    <property type="entry name" value="Homeodomain-like"/>
    <property type="match status" value="1"/>
</dbReference>
<keyword evidence="6" id="KW-0067">ATP-binding</keyword>
<evidence type="ECO:0000313" key="13">
    <source>
        <dbReference type="EMBL" id="TLU64779.1"/>
    </source>
</evidence>
<evidence type="ECO:0000256" key="10">
    <source>
        <dbReference type="ARBA" id="ARBA00029500"/>
    </source>
</evidence>
<dbReference type="SUPFAM" id="SSF46689">
    <property type="entry name" value="Homeodomain-like"/>
    <property type="match status" value="1"/>
</dbReference>
<dbReference type="PROSITE" id="PS51671">
    <property type="entry name" value="ACT"/>
    <property type="match status" value="1"/>
</dbReference>
<dbReference type="InterPro" id="IPR025662">
    <property type="entry name" value="Sigma_54_int_dom_ATP-bd_1"/>
</dbReference>
<dbReference type="InterPro" id="IPR003593">
    <property type="entry name" value="AAA+_ATPase"/>
</dbReference>
<evidence type="ECO:0000256" key="3">
    <source>
        <dbReference type="ARBA" id="ARBA00022491"/>
    </source>
</evidence>
<dbReference type="PANTHER" id="PTHR32071">
    <property type="entry name" value="TRANSCRIPTIONAL REGULATORY PROTEIN"/>
    <property type="match status" value="1"/>
</dbReference>
<keyword evidence="8" id="KW-0238">DNA-binding</keyword>
<keyword evidence="5" id="KW-0058">Aromatic hydrocarbons catabolism</keyword>
<dbReference type="GO" id="GO:0006355">
    <property type="term" value="P:regulation of DNA-templated transcription"/>
    <property type="evidence" value="ECO:0007669"/>
    <property type="project" value="InterPro"/>
</dbReference>
<dbReference type="Pfam" id="PF25601">
    <property type="entry name" value="AAA_lid_14"/>
    <property type="match status" value="1"/>
</dbReference>